<organism evidence="1 2">
    <name type="scientific">Nitrolancea hollandica Lb</name>
    <dbReference type="NCBI Taxonomy" id="1129897"/>
    <lineage>
        <taxon>Bacteria</taxon>
        <taxon>Pseudomonadati</taxon>
        <taxon>Thermomicrobiota</taxon>
        <taxon>Thermomicrobia</taxon>
        <taxon>Sphaerobacterales</taxon>
        <taxon>Sphaerobacterineae</taxon>
        <taxon>Sphaerobacteraceae</taxon>
        <taxon>Nitrolancea</taxon>
    </lineage>
</organism>
<keyword evidence="2" id="KW-1185">Reference proteome</keyword>
<accession>I4EK44</accession>
<gene>
    <name evidence="1" type="ORF">NITHO_440006</name>
</gene>
<dbReference type="Proteomes" id="UP000004221">
    <property type="component" value="Unassembled WGS sequence"/>
</dbReference>
<protein>
    <submittedName>
        <fullName evidence="1">Uncharacterized protein</fullName>
    </submittedName>
</protein>
<comment type="caution">
    <text evidence="1">The sequence shown here is derived from an EMBL/GenBank/DDBJ whole genome shotgun (WGS) entry which is preliminary data.</text>
</comment>
<reference evidence="1 2" key="1">
    <citation type="journal article" date="2012" name="ISME J.">
        <title>Nitrification expanded: discovery, physiology and genomics of a nitrite-oxidizing bacterium from the phylum Chloroflexi.</title>
        <authorList>
            <person name="Sorokin D.Y."/>
            <person name="Lucker S."/>
            <person name="Vejmelkova D."/>
            <person name="Kostrikina N.A."/>
            <person name="Kleerebezem R."/>
            <person name="Rijpstra W.I."/>
            <person name="Damste J.S."/>
            <person name="Le Paslier D."/>
            <person name="Muyzer G."/>
            <person name="Wagner M."/>
            <person name="van Loosdrecht M.C."/>
            <person name="Daims H."/>
        </authorList>
    </citation>
    <scope>NUCLEOTIDE SEQUENCE [LARGE SCALE GENOMIC DNA]</scope>
    <source>
        <strain evidence="2">none</strain>
    </source>
</reference>
<sequence>MNEPTAVWNDQGMARCLSCGAQLAKRRGDLRGPGGDAIVTHIELIPGMAFDTATQRYRISNRARERLEAGAPAQRLAPRHFPKPRHLRQDDLFVMVPVNGRYVLEIRAAPLTIECPRCRKADTLYL</sequence>
<evidence type="ECO:0000313" key="2">
    <source>
        <dbReference type="Proteomes" id="UP000004221"/>
    </source>
</evidence>
<proteinExistence type="predicted"/>
<evidence type="ECO:0000313" key="1">
    <source>
        <dbReference type="EMBL" id="CCF85056.1"/>
    </source>
</evidence>
<dbReference type="EMBL" id="CAGS01000379">
    <property type="protein sequence ID" value="CCF85056.1"/>
    <property type="molecule type" value="Genomic_DNA"/>
</dbReference>
<name>I4EK44_9BACT</name>
<dbReference type="AlphaFoldDB" id="I4EK44"/>